<dbReference type="InterPro" id="IPR019372">
    <property type="entry name" value="LHFPL"/>
</dbReference>
<feature type="non-terminal residue" evidence="6">
    <location>
        <position position="272"/>
    </location>
</feature>
<dbReference type="Proteomes" id="UP000054359">
    <property type="component" value="Unassembled WGS sequence"/>
</dbReference>
<keyword evidence="2 5" id="KW-0812">Transmembrane</keyword>
<dbReference type="OrthoDB" id="10048434at2759"/>
<feature type="transmembrane region" description="Helical" evidence="5">
    <location>
        <begin position="176"/>
        <end position="198"/>
    </location>
</feature>
<dbReference type="STRING" id="407821.A0A087TDE8"/>
<name>A0A087TDE8_STEMI</name>
<gene>
    <name evidence="6" type="ORF">X975_20271</name>
</gene>
<evidence type="ECO:0000313" key="6">
    <source>
        <dbReference type="EMBL" id="KFM63137.1"/>
    </source>
</evidence>
<evidence type="ECO:0000256" key="1">
    <source>
        <dbReference type="ARBA" id="ARBA00004141"/>
    </source>
</evidence>
<sequence length="272" mass="30068">MTISRSAHTRLAGRRYLAGKGRSPARQSVYSHVLPAFRPCFLRDMCYVIVTSRTLLWTLLTIATTLAMLAAVVTPSWLIGAPRRPGLKTRGEMSERDLYSPSLGIYNRCIKIHEINRIYTDNCAPFVTSFGMPSDQFPNFWKASLIFFGCGLSLMMFTLLTSILGCCFRSIMKKSIFTISGTIQAIAGLFFILGLMLYPAGWSSRRVHLICGDKAEPFLPGDCTLGLAFYLAIGSTLVTFICSVLSVQAEVSTSTDKVQDEILEGKTLICLL</sequence>
<dbReference type="OMA" id="PKWLVGP"/>
<feature type="transmembrane region" description="Helical" evidence="5">
    <location>
        <begin position="227"/>
        <end position="247"/>
    </location>
</feature>
<keyword evidence="7" id="KW-1185">Reference proteome</keyword>
<keyword evidence="4 5" id="KW-0472">Membrane</keyword>
<dbReference type="Gene3D" id="1.20.140.150">
    <property type="match status" value="1"/>
</dbReference>
<evidence type="ECO:0000256" key="3">
    <source>
        <dbReference type="ARBA" id="ARBA00022989"/>
    </source>
</evidence>
<accession>A0A087TDE8</accession>
<protein>
    <submittedName>
        <fullName evidence="6">Lipoma HMGIC fusion partner-like 2 protein</fullName>
    </submittedName>
</protein>
<dbReference type="PANTHER" id="PTHR12489:SF19">
    <property type="entry name" value="LHFPL TETRASPAN SUBFAMILY MEMBER 2 PROTEIN"/>
    <property type="match status" value="1"/>
</dbReference>
<evidence type="ECO:0000256" key="2">
    <source>
        <dbReference type="ARBA" id="ARBA00022692"/>
    </source>
</evidence>
<organism evidence="6 7">
    <name type="scientific">Stegodyphus mimosarum</name>
    <name type="common">African social velvet spider</name>
    <dbReference type="NCBI Taxonomy" id="407821"/>
    <lineage>
        <taxon>Eukaryota</taxon>
        <taxon>Metazoa</taxon>
        <taxon>Ecdysozoa</taxon>
        <taxon>Arthropoda</taxon>
        <taxon>Chelicerata</taxon>
        <taxon>Arachnida</taxon>
        <taxon>Araneae</taxon>
        <taxon>Araneomorphae</taxon>
        <taxon>Entelegynae</taxon>
        <taxon>Eresoidea</taxon>
        <taxon>Eresidae</taxon>
        <taxon>Stegodyphus</taxon>
    </lineage>
</organism>
<evidence type="ECO:0000256" key="4">
    <source>
        <dbReference type="ARBA" id="ARBA00023136"/>
    </source>
</evidence>
<proteinExistence type="predicted"/>
<feature type="transmembrane region" description="Helical" evidence="5">
    <location>
        <begin position="140"/>
        <end position="164"/>
    </location>
</feature>
<comment type="subcellular location">
    <subcellularLocation>
        <location evidence="1">Membrane</location>
        <topology evidence="1">Multi-pass membrane protein</topology>
    </subcellularLocation>
</comment>
<dbReference type="EMBL" id="KK114715">
    <property type="protein sequence ID" value="KFM63137.1"/>
    <property type="molecule type" value="Genomic_DNA"/>
</dbReference>
<dbReference type="GO" id="GO:0016020">
    <property type="term" value="C:membrane"/>
    <property type="evidence" value="ECO:0007669"/>
    <property type="project" value="UniProtKB-SubCell"/>
</dbReference>
<feature type="transmembrane region" description="Helical" evidence="5">
    <location>
        <begin position="55"/>
        <end position="79"/>
    </location>
</feature>
<dbReference type="AlphaFoldDB" id="A0A087TDE8"/>
<reference evidence="6 7" key="1">
    <citation type="submission" date="2013-11" db="EMBL/GenBank/DDBJ databases">
        <title>Genome sequencing of Stegodyphus mimosarum.</title>
        <authorList>
            <person name="Bechsgaard J."/>
        </authorList>
    </citation>
    <scope>NUCLEOTIDE SEQUENCE [LARGE SCALE GENOMIC DNA]</scope>
</reference>
<keyword evidence="3 5" id="KW-1133">Transmembrane helix</keyword>
<evidence type="ECO:0000313" key="7">
    <source>
        <dbReference type="Proteomes" id="UP000054359"/>
    </source>
</evidence>
<dbReference type="Pfam" id="PF10242">
    <property type="entry name" value="L_HMGIC_fpl"/>
    <property type="match status" value="1"/>
</dbReference>
<dbReference type="PANTHER" id="PTHR12489">
    <property type="entry name" value="LIPOMA HMGIC FUSION PARTNER-LIKE PROTEIN"/>
    <property type="match status" value="1"/>
</dbReference>
<evidence type="ECO:0000256" key="5">
    <source>
        <dbReference type="SAM" id="Phobius"/>
    </source>
</evidence>